<dbReference type="SUPFAM" id="SSF52047">
    <property type="entry name" value="RNI-like"/>
    <property type="match status" value="1"/>
</dbReference>
<dbReference type="EMBL" id="NBIV01000052">
    <property type="protein sequence ID" value="PXF45807.1"/>
    <property type="molecule type" value="Genomic_DNA"/>
</dbReference>
<dbReference type="InterPro" id="IPR032675">
    <property type="entry name" value="LRR_dom_sf"/>
</dbReference>
<evidence type="ECO:0008006" key="3">
    <source>
        <dbReference type="Google" id="ProtNLM"/>
    </source>
</evidence>
<comment type="caution">
    <text evidence="1">The sequence shown here is derived from an EMBL/GenBank/DDBJ whole genome shotgun (WGS) entry which is preliminary data.</text>
</comment>
<protein>
    <recommendedName>
        <fullName evidence="3">F-box domain-containing protein</fullName>
    </recommendedName>
</protein>
<proteinExistence type="predicted"/>
<dbReference type="Gene3D" id="3.80.10.10">
    <property type="entry name" value="Ribonuclease Inhibitor"/>
    <property type="match status" value="1"/>
</dbReference>
<reference evidence="1 2" key="1">
    <citation type="journal article" date="2018" name="Mol. Biol. Evol.">
        <title>Analysis of the draft genome of the red seaweed Gracilariopsis chorda provides insights into genome size evolution in Rhodophyta.</title>
        <authorList>
            <person name="Lee J."/>
            <person name="Yang E.C."/>
            <person name="Graf L."/>
            <person name="Yang J.H."/>
            <person name="Qiu H."/>
            <person name="Zel Zion U."/>
            <person name="Chan C.X."/>
            <person name="Stephens T.G."/>
            <person name="Weber A.P.M."/>
            <person name="Boo G.H."/>
            <person name="Boo S.M."/>
            <person name="Kim K.M."/>
            <person name="Shin Y."/>
            <person name="Jung M."/>
            <person name="Lee S.J."/>
            <person name="Yim H.S."/>
            <person name="Lee J.H."/>
            <person name="Bhattacharya D."/>
            <person name="Yoon H.S."/>
        </authorList>
    </citation>
    <scope>NUCLEOTIDE SEQUENCE [LARGE SCALE GENOMIC DNA]</scope>
    <source>
        <strain evidence="1 2">SKKU-2015</strain>
        <tissue evidence="1">Whole body</tissue>
    </source>
</reference>
<keyword evidence="2" id="KW-1185">Reference proteome</keyword>
<dbReference type="OrthoDB" id="10602845at2759"/>
<name>A0A2V3IVS1_9FLOR</name>
<dbReference type="AlphaFoldDB" id="A0A2V3IVS1"/>
<dbReference type="Proteomes" id="UP000247409">
    <property type="component" value="Unassembled WGS sequence"/>
</dbReference>
<sequence>MTTPAPTSLVLDALPEDVQLRIAEMLAARAPCTDMTPASLALAQSSPTQCHTISRALDHSLTLRFETDAAAWAQLLLPTLRSLHILTFGSPLNHAAFRRLLSAPNLQHARIPCARHLLSALHAAPKLRSLFLTSYTPRNNAALLGLLPTLPSLRSLRIDSCALTLLLPRRRAQPPAADSHLLWRIAQRVPQLVHLDIFVHFIHASRLASTLMNFPCLTSLTLRTNCDAYPLFPDLHPVFEALDELCLHGFYSALIPVIPTSPRARDLCALIATKLVHISECTMVAMQFPKLRVLDTVVRARHRLVLPASLTDVTLRWEPIPVPKPLVPALSPSLTQRLGELQHVRHLALHNVLVTNENLHSLLSAIGGQLHSLTVPVILQLCAPADRLYDVFEICARYCAQLRELQVSEMRCTNFSSWGPAASAQPVHSFSWGLAEESVQRLQRALGRLCTRAPLLDERPMKAVICMMQSDMRQFERCATGGLMFYTV</sequence>
<organism evidence="1 2">
    <name type="scientific">Gracilariopsis chorda</name>
    <dbReference type="NCBI Taxonomy" id="448386"/>
    <lineage>
        <taxon>Eukaryota</taxon>
        <taxon>Rhodophyta</taxon>
        <taxon>Florideophyceae</taxon>
        <taxon>Rhodymeniophycidae</taxon>
        <taxon>Gracilariales</taxon>
        <taxon>Gracilariaceae</taxon>
        <taxon>Gracilariopsis</taxon>
    </lineage>
</organism>
<gene>
    <name evidence="1" type="ORF">BWQ96_04419</name>
</gene>
<evidence type="ECO:0000313" key="1">
    <source>
        <dbReference type="EMBL" id="PXF45807.1"/>
    </source>
</evidence>
<accession>A0A2V3IVS1</accession>
<evidence type="ECO:0000313" key="2">
    <source>
        <dbReference type="Proteomes" id="UP000247409"/>
    </source>
</evidence>